<keyword evidence="2" id="KW-1133">Transmembrane helix</keyword>
<dbReference type="GO" id="GO:0000127">
    <property type="term" value="C:transcription factor TFIIIC complex"/>
    <property type="evidence" value="ECO:0007669"/>
    <property type="project" value="TreeGrafter"/>
</dbReference>
<feature type="region of interest" description="Disordered" evidence="1">
    <location>
        <begin position="117"/>
        <end position="143"/>
    </location>
</feature>
<accession>A0A9Q1MTS2</accession>
<dbReference type="FunFam" id="2.60.40.4370:FF:000002">
    <property type="entry name" value="Transcription factor TFIIIC, tau55-related protein"/>
    <property type="match status" value="1"/>
</dbReference>
<protein>
    <recommendedName>
        <fullName evidence="3">Transcription factor TFIIIC triple barrel domain-containing protein</fullName>
    </recommendedName>
</protein>
<dbReference type="InterPro" id="IPR042771">
    <property type="entry name" value="GTF3C6-like"/>
</dbReference>
<keyword evidence="2" id="KW-0472">Membrane</keyword>
<evidence type="ECO:0000259" key="3">
    <source>
        <dbReference type="Pfam" id="PF10419"/>
    </source>
</evidence>
<evidence type="ECO:0000313" key="5">
    <source>
        <dbReference type="Proteomes" id="UP001152561"/>
    </source>
</evidence>
<dbReference type="Pfam" id="PF10419">
    <property type="entry name" value="TFIIIC_sub6"/>
    <property type="match status" value="1"/>
</dbReference>
<evidence type="ECO:0000313" key="4">
    <source>
        <dbReference type="EMBL" id="KAJ8567874.1"/>
    </source>
</evidence>
<evidence type="ECO:0000256" key="1">
    <source>
        <dbReference type="SAM" id="MobiDB-lite"/>
    </source>
</evidence>
<dbReference type="EMBL" id="JAJAGQ010000003">
    <property type="protein sequence ID" value="KAJ8567874.1"/>
    <property type="molecule type" value="Genomic_DNA"/>
</dbReference>
<organism evidence="4 5">
    <name type="scientific">Anisodus acutangulus</name>
    <dbReference type="NCBI Taxonomy" id="402998"/>
    <lineage>
        <taxon>Eukaryota</taxon>
        <taxon>Viridiplantae</taxon>
        <taxon>Streptophyta</taxon>
        <taxon>Embryophyta</taxon>
        <taxon>Tracheophyta</taxon>
        <taxon>Spermatophyta</taxon>
        <taxon>Magnoliopsida</taxon>
        <taxon>eudicotyledons</taxon>
        <taxon>Gunneridae</taxon>
        <taxon>Pentapetalae</taxon>
        <taxon>asterids</taxon>
        <taxon>lamiids</taxon>
        <taxon>Solanales</taxon>
        <taxon>Solanaceae</taxon>
        <taxon>Solanoideae</taxon>
        <taxon>Hyoscyameae</taxon>
        <taxon>Anisodus</taxon>
    </lineage>
</organism>
<dbReference type="PANTHER" id="PTHR21860">
    <property type="entry name" value="TRANSCRIPTION INITIATION FACTOR IIIC TFIIIC , POLYPEPTIDE 6-RELATED"/>
    <property type="match status" value="1"/>
</dbReference>
<dbReference type="AlphaFoldDB" id="A0A9Q1MTS2"/>
<comment type="caution">
    <text evidence="4">The sequence shown here is derived from an EMBL/GenBank/DDBJ whole genome shotgun (WGS) entry which is preliminary data.</text>
</comment>
<feature type="transmembrane region" description="Helical" evidence="2">
    <location>
        <begin position="6"/>
        <end position="27"/>
    </location>
</feature>
<gene>
    <name evidence="4" type="ORF">K7X08_020596</name>
</gene>
<proteinExistence type="predicted"/>
<evidence type="ECO:0000256" key="2">
    <source>
        <dbReference type="SAM" id="Phobius"/>
    </source>
</evidence>
<sequence length="173" mass="19538">MGFYSFSPSLLLLPLCVSSIALWYYFLLRCMMENQSLIDDNMKEEEEEEAEYVLLDFDGLPPEVHIPPNAPYVLSGLDTLNPILTIDGKIKLIGQYDETIGTCLVFDESDAPSAVHEEAGPSEANLFPGRHTLDPKQTKSKQVKPVTQLQKILKFRLLQDFETEDASEKPKED</sequence>
<dbReference type="Proteomes" id="UP001152561">
    <property type="component" value="Unassembled WGS sequence"/>
</dbReference>
<dbReference type="Gene3D" id="2.60.40.4370">
    <property type="match status" value="1"/>
</dbReference>
<reference evidence="5" key="1">
    <citation type="journal article" date="2023" name="Proc. Natl. Acad. Sci. U.S.A.">
        <title>Genomic and structural basis for evolution of tropane alkaloid biosynthesis.</title>
        <authorList>
            <person name="Wanga Y.-J."/>
            <person name="Taina T."/>
            <person name="Yua J.-Y."/>
            <person name="Lia J."/>
            <person name="Xua B."/>
            <person name="Chenc J."/>
            <person name="D'Auriad J.C."/>
            <person name="Huanga J.-P."/>
            <person name="Huanga S.-X."/>
        </authorList>
    </citation>
    <scope>NUCLEOTIDE SEQUENCE [LARGE SCALE GENOMIC DNA]</scope>
    <source>
        <strain evidence="5">cv. KIB-2019</strain>
    </source>
</reference>
<dbReference type="GO" id="GO:0006383">
    <property type="term" value="P:transcription by RNA polymerase III"/>
    <property type="evidence" value="ECO:0007669"/>
    <property type="project" value="InterPro"/>
</dbReference>
<dbReference type="OrthoDB" id="1877767at2759"/>
<keyword evidence="2" id="KW-0812">Transmembrane</keyword>
<name>A0A9Q1MTS2_9SOLA</name>
<dbReference type="PANTHER" id="PTHR21860:SF2">
    <property type="entry name" value="GENERAL TRANSCRIPTION FACTOR 3C POLYPEPTIDE 6"/>
    <property type="match status" value="1"/>
</dbReference>
<feature type="domain" description="Transcription factor TFIIIC triple barrel" evidence="3">
    <location>
        <begin position="46"/>
        <end position="157"/>
    </location>
</feature>
<dbReference type="InterPro" id="IPR019481">
    <property type="entry name" value="TFIIIC_triple_barrel"/>
</dbReference>
<keyword evidence="5" id="KW-1185">Reference proteome</keyword>